<accession>A0A0G4K7C0</accession>
<evidence type="ECO:0000313" key="6">
    <source>
        <dbReference type="Proteomes" id="UP000043763"/>
    </source>
</evidence>
<protein>
    <submittedName>
        <fullName evidence="5">Ankyrin</fullName>
    </submittedName>
</protein>
<evidence type="ECO:0000313" key="5">
    <source>
        <dbReference type="EMBL" id="CRF33598.1"/>
    </source>
</evidence>
<evidence type="ECO:0000256" key="1">
    <source>
        <dbReference type="ARBA" id="ARBA00022737"/>
    </source>
</evidence>
<sequence length="213" mass="23966">MKLFFIFAFILYTNIALFADTRSDFFSAVHSGDIKSVKEYIEMGINVNLQDEKKRTPLMIATYKNYVKMVKLLVDNGADVNIQDAKLNSPFLYACANGMLDIVKLTYEKADTRNVLNIFGGNALIPACEKGHLGTVKFLLENTDIDVNHINHLSFTALLEVTILGNDSLNYVEIVKLLLEHGADKTIKDKNGHDALYYAKARNLKNIEKLLTD</sequence>
<dbReference type="Pfam" id="PF00023">
    <property type="entry name" value="Ank"/>
    <property type="match status" value="1"/>
</dbReference>
<dbReference type="SUPFAM" id="SSF48403">
    <property type="entry name" value="Ankyrin repeat"/>
    <property type="match status" value="1"/>
</dbReference>
<dbReference type="OrthoDB" id="9812708at2"/>
<dbReference type="AlphaFoldDB" id="A0A0G4K7C0"/>
<evidence type="ECO:0000256" key="4">
    <source>
        <dbReference type="SAM" id="SignalP"/>
    </source>
</evidence>
<gene>
    <name evidence="5" type="ORF">BRSU_1544</name>
</gene>
<keyword evidence="2 3" id="KW-0040">ANK repeat</keyword>
<dbReference type="PROSITE" id="PS50088">
    <property type="entry name" value="ANK_REPEAT"/>
    <property type="match status" value="1"/>
</dbReference>
<dbReference type="PANTHER" id="PTHR24171">
    <property type="entry name" value="ANKYRIN REPEAT DOMAIN-CONTAINING PROTEIN 39-RELATED"/>
    <property type="match status" value="1"/>
</dbReference>
<evidence type="ECO:0000256" key="3">
    <source>
        <dbReference type="PROSITE-ProRule" id="PRU00023"/>
    </source>
</evidence>
<dbReference type="RefSeq" id="WP_048594768.1">
    <property type="nucleotide sequence ID" value="NZ_CVLB01000001.1"/>
</dbReference>
<dbReference type="Gene3D" id="1.25.40.20">
    <property type="entry name" value="Ankyrin repeat-containing domain"/>
    <property type="match status" value="1"/>
</dbReference>
<dbReference type="Pfam" id="PF12796">
    <property type="entry name" value="Ank_2"/>
    <property type="match status" value="1"/>
</dbReference>
<proteinExistence type="predicted"/>
<feature type="repeat" description="ANK" evidence="3">
    <location>
        <begin position="53"/>
        <end position="85"/>
    </location>
</feature>
<keyword evidence="6" id="KW-1185">Reference proteome</keyword>
<dbReference type="Proteomes" id="UP000043763">
    <property type="component" value="Unassembled WGS sequence"/>
</dbReference>
<feature type="chain" id="PRO_5005194429" evidence="4">
    <location>
        <begin position="19"/>
        <end position="213"/>
    </location>
</feature>
<name>A0A0G4K7C0_9SPIR</name>
<dbReference type="SMART" id="SM00248">
    <property type="entry name" value="ANK"/>
    <property type="match status" value="5"/>
</dbReference>
<feature type="signal peptide" evidence="4">
    <location>
        <begin position="1"/>
        <end position="18"/>
    </location>
</feature>
<dbReference type="EMBL" id="CVLB01000001">
    <property type="protein sequence ID" value="CRF33598.1"/>
    <property type="molecule type" value="Genomic_DNA"/>
</dbReference>
<keyword evidence="4" id="KW-0732">Signal</keyword>
<organism evidence="5 6">
    <name type="scientific">Brachyspira suanatina</name>
    <dbReference type="NCBI Taxonomy" id="381802"/>
    <lineage>
        <taxon>Bacteria</taxon>
        <taxon>Pseudomonadati</taxon>
        <taxon>Spirochaetota</taxon>
        <taxon>Spirochaetia</taxon>
        <taxon>Brachyspirales</taxon>
        <taxon>Brachyspiraceae</taxon>
        <taxon>Brachyspira</taxon>
    </lineage>
</organism>
<dbReference type="InterPro" id="IPR002110">
    <property type="entry name" value="Ankyrin_rpt"/>
</dbReference>
<dbReference type="PROSITE" id="PS50297">
    <property type="entry name" value="ANK_REP_REGION"/>
    <property type="match status" value="1"/>
</dbReference>
<evidence type="ECO:0000256" key="2">
    <source>
        <dbReference type="ARBA" id="ARBA00023043"/>
    </source>
</evidence>
<dbReference type="InterPro" id="IPR036770">
    <property type="entry name" value="Ankyrin_rpt-contain_sf"/>
</dbReference>
<keyword evidence="1" id="KW-0677">Repeat</keyword>
<reference evidence="6" key="1">
    <citation type="submission" date="2015-04" db="EMBL/GenBank/DDBJ databases">
        <authorList>
            <person name="Mushtaq Mamoona"/>
        </authorList>
    </citation>
    <scope>NUCLEOTIDE SEQUENCE [LARGE SCALE GENOMIC DNA]</scope>
    <source>
        <strain evidence="6">AN4859/03</strain>
    </source>
</reference>